<keyword evidence="6 11" id="KW-0697">Rotamase</keyword>
<dbReference type="PIRSF" id="PIRSF003095">
    <property type="entry name" value="Trigger_factor"/>
    <property type="match status" value="1"/>
</dbReference>
<evidence type="ECO:0000256" key="13">
    <source>
        <dbReference type="RuleBase" id="RU003914"/>
    </source>
</evidence>
<proteinExistence type="inferred from homology"/>
<keyword evidence="9 11" id="KW-0131">Cell cycle</keyword>
<dbReference type="InterPro" id="IPR046357">
    <property type="entry name" value="PPIase_dom_sf"/>
</dbReference>
<evidence type="ECO:0000256" key="9">
    <source>
        <dbReference type="ARBA" id="ARBA00023306"/>
    </source>
</evidence>
<comment type="subcellular location">
    <subcellularLocation>
        <location evidence="11">Cytoplasm</location>
    </subcellularLocation>
    <text evidence="11">About half TF is bound to the ribosome near the polypeptide exit tunnel while the other half is free in the cytoplasm.</text>
</comment>
<evidence type="ECO:0000313" key="16">
    <source>
        <dbReference type="Proteomes" id="UP000596252"/>
    </source>
</evidence>
<keyword evidence="8 11" id="KW-0413">Isomerase</keyword>
<comment type="catalytic activity">
    <reaction evidence="1 11 12">
        <text>[protein]-peptidylproline (omega=180) = [protein]-peptidylproline (omega=0)</text>
        <dbReference type="Rhea" id="RHEA:16237"/>
        <dbReference type="Rhea" id="RHEA-COMP:10747"/>
        <dbReference type="Rhea" id="RHEA-COMP:10748"/>
        <dbReference type="ChEBI" id="CHEBI:83833"/>
        <dbReference type="ChEBI" id="CHEBI:83834"/>
        <dbReference type="EC" id="5.2.1.8"/>
    </reaction>
</comment>
<dbReference type="PANTHER" id="PTHR30560">
    <property type="entry name" value="TRIGGER FACTOR CHAPERONE AND PEPTIDYL-PROLYL CIS/TRANS ISOMERASE"/>
    <property type="match status" value="1"/>
</dbReference>
<dbReference type="Pfam" id="PF00254">
    <property type="entry name" value="FKBP_C"/>
    <property type="match status" value="1"/>
</dbReference>
<dbReference type="InterPro" id="IPR008880">
    <property type="entry name" value="Trigger_fac_C"/>
</dbReference>
<dbReference type="SUPFAM" id="SSF102735">
    <property type="entry name" value="Trigger factor ribosome-binding domain"/>
    <property type="match status" value="1"/>
</dbReference>
<evidence type="ECO:0000256" key="11">
    <source>
        <dbReference type="HAMAP-Rule" id="MF_00303"/>
    </source>
</evidence>
<evidence type="ECO:0000256" key="10">
    <source>
        <dbReference type="ARBA" id="ARBA00029986"/>
    </source>
</evidence>
<dbReference type="InterPro" id="IPR037041">
    <property type="entry name" value="Trigger_fac_C_sf"/>
</dbReference>
<name>A0ABX7G6I9_9GAMM</name>
<evidence type="ECO:0000256" key="5">
    <source>
        <dbReference type="ARBA" id="ARBA00022618"/>
    </source>
</evidence>
<dbReference type="Pfam" id="PF05697">
    <property type="entry name" value="Trigger_N"/>
    <property type="match status" value="1"/>
</dbReference>
<accession>A0ABX7G6I9</accession>
<dbReference type="InterPro" id="IPR008881">
    <property type="entry name" value="Trigger_fac_ribosome-bd_bac"/>
</dbReference>
<comment type="function">
    <text evidence="11">Involved in protein export. Acts as a chaperone by maintaining the newly synthesized protein in an open conformation. Functions as a peptidyl-prolyl cis-trans isomerase.</text>
</comment>
<comment type="similarity">
    <text evidence="2 11 13">Belongs to the FKBP-type PPIase family. Tig subfamily.</text>
</comment>
<dbReference type="Gene3D" id="3.10.50.40">
    <property type="match status" value="1"/>
</dbReference>
<dbReference type="SUPFAM" id="SSF54534">
    <property type="entry name" value="FKBP-like"/>
    <property type="match status" value="1"/>
</dbReference>
<dbReference type="Gene3D" id="1.10.3120.10">
    <property type="entry name" value="Trigger factor, C-terminal domain"/>
    <property type="match status" value="1"/>
</dbReference>
<evidence type="ECO:0000256" key="7">
    <source>
        <dbReference type="ARBA" id="ARBA00023186"/>
    </source>
</evidence>
<keyword evidence="16" id="KW-1185">Reference proteome</keyword>
<keyword evidence="5 11" id="KW-0132">Cell division</keyword>
<dbReference type="Gene3D" id="3.30.70.1050">
    <property type="entry name" value="Trigger factor ribosome-binding domain"/>
    <property type="match status" value="1"/>
</dbReference>
<evidence type="ECO:0000256" key="1">
    <source>
        <dbReference type="ARBA" id="ARBA00000971"/>
    </source>
</evidence>
<dbReference type="RefSeq" id="WP_203326538.1">
    <property type="nucleotide sequence ID" value="NZ_CP069213.1"/>
</dbReference>
<dbReference type="SUPFAM" id="SSF109998">
    <property type="entry name" value="Triger factor/SurA peptide-binding domain-like"/>
    <property type="match status" value="1"/>
</dbReference>
<dbReference type="Proteomes" id="UP000596252">
    <property type="component" value="Chromosome"/>
</dbReference>
<dbReference type="EMBL" id="CP069213">
    <property type="protein sequence ID" value="QRH02959.1"/>
    <property type="molecule type" value="Genomic_DNA"/>
</dbReference>
<keyword evidence="11" id="KW-0963">Cytoplasm</keyword>
<evidence type="ECO:0000259" key="14">
    <source>
        <dbReference type="PROSITE" id="PS50059"/>
    </source>
</evidence>
<evidence type="ECO:0000256" key="8">
    <source>
        <dbReference type="ARBA" id="ARBA00023235"/>
    </source>
</evidence>
<evidence type="ECO:0000256" key="3">
    <source>
        <dbReference type="ARBA" id="ARBA00013194"/>
    </source>
</evidence>
<evidence type="ECO:0000313" key="15">
    <source>
        <dbReference type="EMBL" id="QRH02959.1"/>
    </source>
</evidence>
<dbReference type="PANTHER" id="PTHR30560:SF3">
    <property type="entry name" value="TRIGGER FACTOR-LIKE PROTEIN TIG, CHLOROPLASTIC"/>
    <property type="match status" value="1"/>
</dbReference>
<dbReference type="InterPro" id="IPR036611">
    <property type="entry name" value="Trigger_fac_ribosome-bd_sf"/>
</dbReference>
<dbReference type="HAMAP" id="MF_00303">
    <property type="entry name" value="Trigger_factor_Tig"/>
    <property type="match status" value="1"/>
</dbReference>
<dbReference type="NCBIfam" id="TIGR00115">
    <property type="entry name" value="tig"/>
    <property type="match status" value="1"/>
</dbReference>
<sequence>MQVSVETTQGLERRLTISVPAEQIEKLVNESLKREAKRARIPGFRPGKVPMSVVSKRYGAAIRQDVTGEIMQRNFVEAIIAEKLNPAGAPTFMPGASDADKFEFVATFEVYPEVELKGLDAIEVEQPKADVTDADVDSMIETLRKQHATFDAVERAAEEGDKVVINFVGSVDGEEFQGGKAEGFELQLGSGRMIPGFEEGIKGHKAGEEFEIDVTFPEEYHAENLKGKAAKFAITLTEVKAANLPEVSDEFAKLFGITDGGVEALKAEIRKNMSRELEQALKANVKEQVINGLLAANDIELPKALIDGEINVLRRQAVQRFGGNAANMPELPAELFAEQAERRVKVGLLLGEVIKSTELKVEEDRVQALIASMASAYEDPAEVIEYYNGNKELMQNMRNVALEEQAVEALLKSAKVTEKEVAFEEFMNKATGRA</sequence>
<comment type="domain">
    <text evidence="11">Consists of 3 domains; the N-terminus binds the ribosome, the middle domain has PPIase activity, while the C-terminus has intrinsic chaperone activity on its own.</text>
</comment>
<dbReference type="InterPro" id="IPR005215">
    <property type="entry name" value="Trig_fac"/>
</dbReference>
<protein>
    <recommendedName>
        <fullName evidence="4 11">Trigger factor</fullName>
        <shortName evidence="11">TF</shortName>
        <ecNumber evidence="3 11">5.2.1.8</ecNumber>
    </recommendedName>
    <alternativeName>
        <fullName evidence="10 11">PPIase</fullName>
    </alternativeName>
</protein>
<evidence type="ECO:0000256" key="2">
    <source>
        <dbReference type="ARBA" id="ARBA00005464"/>
    </source>
</evidence>
<dbReference type="GO" id="GO:0003755">
    <property type="term" value="F:peptidyl-prolyl cis-trans isomerase activity"/>
    <property type="evidence" value="ECO:0007669"/>
    <property type="project" value="UniProtKB-EC"/>
</dbReference>
<dbReference type="InterPro" id="IPR027304">
    <property type="entry name" value="Trigger_fact/SurA_dom_sf"/>
</dbReference>
<evidence type="ECO:0000256" key="6">
    <source>
        <dbReference type="ARBA" id="ARBA00023110"/>
    </source>
</evidence>
<gene>
    <name evidence="11 15" type="primary">tig</name>
    <name evidence="15" type="ORF">JQC75_06025</name>
</gene>
<organism evidence="15 16">
    <name type="scientific">Shewanella litorisediminis</name>
    <dbReference type="NCBI Taxonomy" id="1173586"/>
    <lineage>
        <taxon>Bacteria</taxon>
        <taxon>Pseudomonadati</taxon>
        <taxon>Pseudomonadota</taxon>
        <taxon>Gammaproteobacteria</taxon>
        <taxon>Alteromonadales</taxon>
        <taxon>Shewanellaceae</taxon>
        <taxon>Shewanella</taxon>
    </lineage>
</organism>
<dbReference type="InterPro" id="IPR001179">
    <property type="entry name" value="PPIase_FKBP_dom"/>
</dbReference>
<evidence type="ECO:0000256" key="12">
    <source>
        <dbReference type="PROSITE-ProRule" id="PRU00277"/>
    </source>
</evidence>
<dbReference type="PROSITE" id="PS50059">
    <property type="entry name" value="FKBP_PPIASE"/>
    <property type="match status" value="1"/>
</dbReference>
<reference evidence="15 16" key="1">
    <citation type="journal article" date="2012" name="Antonie Van Leeuwenhoek">
        <title>Shewanella litorisediminis sp. nov., a gammaproteobacterium isolated from a tidal flat sediment.</title>
        <authorList>
            <person name="Lee M.H."/>
            <person name="Yoon J.H."/>
        </authorList>
    </citation>
    <scope>NUCLEOTIDE SEQUENCE [LARGE SCALE GENOMIC DNA]</scope>
    <source>
        <strain evidence="15 16">SMK1-12</strain>
    </source>
</reference>
<dbReference type="EC" id="5.2.1.8" evidence="3 11"/>
<dbReference type="Pfam" id="PF05698">
    <property type="entry name" value="Trigger_C"/>
    <property type="match status" value="1"/>
</dbReference>
<keyword evidence="7 11" id="KW-0143">Chaperone</keyword>
<feature type="domain" description="PPIase FKBP-type" evidence="14">
    <location>
        <begin position="160"/>
        <end position="245"/>
    </location>
</feature>
<evidence type="ECO:0000256" key="4">
    <source>
        <dbReference type="ARBA" id="ARBA00016902"/>
    </source>
</evidence>